<organism evidence="1 2">
    <name type="scientific">Phascolomyces articulosus</name>
    <dbReference type="NCBI Taxonomy" id="60185"/>
    <lineage>
        <taxon>Eukaryota</taxon>
        <taxon>Fungi</taxon>
        <taxon>Fungi incertae sedis</taxon>
        <taxon>Mucoromycota</taxon>
        <taxon>Mucoromycotina</taxon>
        <taxon>Mucoromycetes</taxon>
        <taxon>Mucorales</taxon>
        <taxon>Lichtheimiaceae</taxon>
        <taxon>Phascolomyces</taxon>
    </lineage>
</organism>
<name>A0AAD5JZS4_9FUNG</name>
<dbReference type="AlphaFoldDB" id="A0AAD5JZS4"/>
<dbReference type="GO" id="GO:0016788">
    <property type="term" value="F:hydrolase activity, acting on ester bonds"/>
    <property type="evidence" value="ECO:0007669"/>
    <property type="project" value="InterPro"/>
</dbReference>
<protein>
    <recommendedName>
        <fullName evidence="3">Carbohydrate esterase family 16 protein</fullName>
    </recommendedName>
</protein>
<dbReference type="CDD" id="cd01846">
    <property type="entry name" value="fatty_acyltransferase_like"/>
    <property type="match status" value="1"/>
</dbReference>
<gene>
    <name evidence="1" type="ORF">BDA99DRAFT_537603</name>
</gene>
<dbReference type="EMBL" id="JAIXMP010000014">
    <property type="protein sequence ID" value="KAI9262260.1"/>
    <property type="molecule type" value="Genomic_DNA"/>
</dbReference>
<proteinExistence type="predicted"/>
<evidence type="ECO:0000313" key="2">
    <source>
        <dbReference type="Proteomes" id="UP001209540"/>
    </source>
</evidence>
<evidence type="ECO:0008006" key="3">
    <source>
        <dbReference type="Google" id="ProtNLM"/>
    </source>
</evidence>
<dbReference type="Proteomes" id="UP001209540">
    <property type="component" value="Unassembled WGS sequence"/>
</dbReference>
<sequence>MAMILGSSITTTTSALGVPNLVKIFTGEKQFCWDTTDMVFAFGDSYTNLMGPAGSVWTWNDFKSGKDSTLNGPIQPNGTTGHGPNWINYLTNCYEGLPQNCHPQLFDVAYGGATVSSALVKPPYDHIKDLDQQMGQWIDYIDPMVKWTPDTTLTMLWFGINDVGRSAKEITNDLELGIKFNKILDNYFQHLDKLHKEQQMRFFLINNVPPMDRTPSGLGDGAPRLRRLVKSFNDLLMGRIALYSTLNPDVTLVHFDAHKYFDYYLDHYKEFGFKDITNYCDKDKCELPKSQYFWMNGNHPMFPVHKLLGQDITRQLREKQQCSDAATA</sequence>
<dbReference type="Gene3D" id="3.40.50.1110">
    <property type="entry name" value="SGNH hydrolase"/>
    <property type="match status" value="1"/>
</dbReference>
<accession>A0AAD5JZS4</accession>
<reference evidence="1" key="1">
    <citation type="journal article" date="2022" name="IScience">
        <title>Evolution of zygomycete secretomes and the origins of terrestrial fungal ecologies.</title>
        <authorList>
            <person name="Chang Y."/>
            <person name="Wang Y."/>
            <person name="Mondo S."/>
            <person name="Ahrendt S."/>
            <person name="Andreopoulos W."/>
            <person name="Barry K."/>
            <person name="Beard J."/>
            <person name="Benny G.L."/>
            <person name="Blankenship S."/>
            <person name="Bonito G."/>
            <person name="Cuomo C."/>
            <person name="Desiro A."/>
            <person name="Gervers K.A."/>
            <person name="Hundley H."/>
            <person name="Kuo A."/>
            <person name="LaButti K."/>
            <person name="Lang B.F."/>
            <person name="Lipzen A."/>
            <person name="O'Donnell K."/>
            <person name="Pangilinan J."/>
            <person name="Reynolds N."/>
            <person name="Sandor L."/>
            <person name="Smith M.E."/>
            <person name="Tsang A."/>
            <person name="Grigoriev I.V."/>
            <person name="Stajich J.E."/>
            <person name="Spatafora J.W."/>
        </authorList>
    </citation>
    <scope>NUCLEOTIDE SEQUENCE</scope>
    <source>
        <strain evidence="1">RSA 2281</strain>
    </source>
</reference>
<dbReference type="InterPro" id="IPR036514">
    <property type="entry name" value="SGNH_hydro_sf"/>
</dbReference>
<dbReference type="InterPro" id="IPR001087">
    <property type="entry name" value="GDSL"/>
</dbReference>
<dbReference type="SUPFAM" id="SSF52266">
    <property type="entry name" value="SGNH hydrolase"/>
    <property type="match status" value="1"/>
</dbReference>
<keyword evidence="2" id="KW-1185">Reference proteome</keyword>
<evidence type="ECO:0000313" key="1">
    <source>
        <dbReference type="EMBL" id="KAI9262260.1"/>
    </source>
</evidence>
<dbReference type="Pfam" id="PF00657">
    <property type="entry name" value="Lipase_GDSL"/>
    <property type="match status" value="1"/>
</dbReference>
<reference evidence="1" key="2">
    <citation type="submission" date="2023-02" db="EMBL/GenBank/DDBJ databases">
        <authorList>
            <consortium name="DOE Joint Genome Institute"/>
            <person name="Mondo S.J."/>
            <person name="Chang Y."/>
            <person name="Wang Y."/>
            <person name="Ahrendt S."/>
            <person name="Andreopoulos W."/>
            <person name="Barry K."/>
            <person name="Beard J."/>
            <person name="Benny G.L."/>
            <person name="Blankenship S."/>
            <person name="Bonito G."/>
            <person name="Cuomo C."/>
            <person name="Desiro A."/>
            <person name="Gervers K.A."/>
            <person name="Hundley H."/>
            <person name="Kuo A."/>
            <person name="LaButti K."/>
            <person name="Lang B.F."/>
            <person name="Lipzen A."/>
            <person name="O'Donnell K."/>
            <person name="Pangilinan J."/>
            <person name="Reynolds N."/>
            <person name="Sandor L."/>
            <person name="Smith M.W."/>
            <person name="Tsang A."/>
            <person name="Grigoriev I.V."/>
            <person name="Stajich J.E."/>
            <person name="Spatafora J.W."/>
        </authorList>
    </citation>
    <scope>NUCLEOTIDE SEQUENCE</scope>
    <source>
        <strain evidence="1">RSA 2281</strain>
    </source>
</reference>
<comment type="caution">
    <text evidence="1">The sequence shown here is derived from an EMBL/GenBank/DDBJ whole genome shotgun (WGS) entry which is preliminary data.</text>
</comment>